<evidence type="ECO:0000259" key="9">
    <source>
        <dbReference type="PROSITE" id="PS00036"/>
    </source>
</evidence>
<sequence>METTSMPSTSYSPQIFFENMAASPDNSSYLKLEDVHASSPSTSTTTTSHPQGSPDPIVVHSKPAKKRKSWGQQLPEPTTTLPPRKRAKTEDEKEQRRIERIKRNRAAAHNSRERKRRETDTLAVQLARAKAELAAYRNLHGPLPDSVVLPEVTLSTGTERADTPVPSLVGSRGSVDYTASPPSPAKLDDLFESEPEAKPTLAPQPDTTFCRNVVRPAVSVEEAQQPNFDFLVGESLPPYDGVPAPDDMQGYPSGMLESFPFTNGAFDSSFNAPLDFSFEDFLHQDDLSASVPADGGVGAA</sequence>
<dbReference type="GO" id="GO:0005634">
    <property type="term" value="C:nucleus"/>
    <property type="evidence" value="ECO:0007669"/>
    <property type="project" value="UniProtKB-SubCell"/>
</dbReference>
<evidence type="ECO:0000313" key="11">
    <source>
        <dbReference type="Proteomes" id="UP001337655"/>
    </source>
</evidence>
<keyword evidence="4" id="KW-0238">DNA-binding</keyword>
<dbReference type="PANTHER" id="PTHR46714:SF6">
    <property type="entry name" value="TRANSCRIPTIONAL ACTIVATOR HAC1"/>
    <property type="match status" value="1"/>
</dbReference>
<dbReference type="InterPro" id="IPR004827">
    <property type="entry name" value="bZIP"/>
</dbReference>
<gene>
    <name evidence="10" type="primary">HAC1</name>
    <name evidence="10" type="ORF">LTR77_005410</name>
</gene>
<dbReference type="EMBL" id="JAVRRT010000008">
    <property type="protein sequence ID" value="KAK5169434.1"/>
    <property type="molecule type" value="Genomic_DNA"/>
</dbReference>
<dbReference type="GO" id="GO:0000981">
    <property type="term" value="F:DNA-binding transcription factor activity, RNA polymerase II-specific"/>
    <property type="evidence" value="ECO:0007669"/>
    <property type="project" value="InterPro"/>
</dbReference>
<keyword evidence="3" id="KW-0805">Transcription regulation</keyword>
<evidence type="ECO:0000256" key="6">
    <source>
        <dbReference type="ARBA" id="ARBA00023230"/>
    </source>
</evidence>
<accession>A0AAV9PBV7</accession>
<dbReference type="InterPro" id="IPR046347">
    <property type="entry name" value="bZIP_sf"/>
</dbReference>
<evidence type="ECO:0000256" key="4">
    <source>
        <dbReference type="ARBA" id="ARBA00023125"/>
    </source>
</evidence>
<evidence type="ECO:0000256" key="1">
    <source>
        <dbReference type="ARBA" id="ARBA00004123"/>
    </source>
</evidence>
<dbReference type="RefSeq" id="XP_064658780.1">
    <property type="nucleotide sequence ID" value="XM_064802655.1"/>
</dbReference>
<evidence type="ECO:0000256" key="8">
    <source>
        <dbReference type="SAM" id="MobiDB-lite"/>
    </source>
</evidence>
<comment type="caution">
    <text evidence="10">The sequence shown here is derived from an EMBL/GenBank/DDBJ whole genome shotgun (WGS) entry which is preliminary data.</text>
</comment>
<keyword evidence="11" id="KW-1185">Reference proteome</keyword>
<dbReference type="AlphaFoldDB" id="A0AAV9PBV7"/>
<keyword evidence="5" id="KW-0804">Transcription</keyword>
<dbReference type="SUPFAM" id="SSF57959">
    <property type="entry name" value="Leucine zipper domain"/>
    <property type="match status" value="1"/>
</dbReference>
<dbReference type="SMART" id="SM00338">
    <property type="entry name" value="BRLZ"/>
    <property type="match status" value="1"/>
</dbReference>
<dbReference type="PROSITE" id="PS00036">
    <property type="entry name" value="BZIP_BASIC"/>
    <property type="match status" value="1"/>
</dbReference>
<dbReference type="Proteomes" id="UP001337655">
    <property type="component" value="Unassembled WGS sequence"/>
</dbReference>
<dbReference type="GeneID" id="89926751"/>
<feature type="compositionally biased region" description="Low complexity" evidence="8">
    <location>
        <begin position="38"/>
        <end position="48"/>
    </location>
</feature>
<dbReference type="PANTHER" id="PTHR46714">
    <property type="entry name" value="TRANSCRIPTIONAL ACTIVATOR HAC1"/>
    <property type="match status" value="1"/>
</dbReference>
<comment type="subcellular location">
    <subcellularLocation>
        <location evidence="1">Nucleus</location>
    </subcellularLocation>
</comment>
<reference evidence="10 11" key="1">
    <citation type="submission" date="2023-08" db="EMBL/GenBank/DDBJ databases">
        <title>Black Yeasts Isolated from many extreme environments.</title>
        <authorList>
            <person name="Coleine C."/>
            <person name="Stajich J.E."/>
            <person name="Selbmann L."/>
        </authorList>
    </citation>
    <scope>NUCLEOTIDE SEQUENCE [LARGE SCALE GENOMIC DNA]</scope>
    <source>
        <strain evidence="10 11">CCFEE 5935</strain>
    </source>
</reference>
<comment type="similarity">
    <text evidence="2">Belongs to the bZIP family.</text>
</comment>
<name>A0AAV9PBV7_9PEZI</name>
<dbReference type="GO" id="GO:0006986">
    <property type="term" value="P:response to unfolded protein"/>
    <property type="evidence" value="ECO:0007669"/>
    <property type="project" value="UniProtKB-KW"/>
</dbReference>
<feature type="region of interest" description="Disordered" evidence="8">
    <location>
        <begin position="158"/>
        <end position="183"/>
    </location>
</feature>
<feature type="region of interest" description="Disordered" evidence="8">
    <location>
        <begin position="31"/>
        <end position="121"/>
    </location>
</feature>
<evidence type="ECO:0000256" key="2">
    <source>
        <dbReference type="ARBA" id="ARBA00007163"/>
    </source>
</evidence>
<proteinExistence type="inferred from homology"/>
<evidence type="ECO:0000256" key="5">
    <source>
        <dbReference type="ARBA" id="ARBA00023163"/>
    </source>
</evidence>
<evidence type="ECO:0000313" key="10">
    <source>
        <dbReference type="EMBL" id="KAK5169434.1"/>
    </source>
</evidence>
<keyword evidence="7" id="KW-0539">Nucleus</keyword>
<evidence type="ECO:0000256" key="3">
    <source>
        <dbReference type="ARBA" id="ARBA00023015"/>
    </source>
</evidence>
<protein>
    <submittedName>
        <fullName evidence="10">Transcription factor that binds to CRE motif</fullName>
    </submittedName>
</protein>
<feature type="domain" description="BZIP" evidence="9">
    <location>
        <begin position="100"/>
        <end position="114"/>
    </location>
</feature>
<dbReference type="GO" id="GO:0003677">
    <property type="term" value="F:DNA binding"/>
    <property type="evidence" value="ECO:0007669"/>
    <property type="project" value="UniProtKB-KW"/>
</dbReference>
<dbReference type="InterPro" id="IPR044280">
    <property type="entry name" value="Hac1/HY5"/>
</dbReference>
<dbReference type="GO" id="GO:0045944">
    <property type="term" value="P:positive regulation of transcription by RNA polymerase II"/>
    <property type="evidence" value="ECO:0007669"/>
    <property type="project" value="InterPro"/>
</dbReference>
<organism evidence="10 11">
    <name type="scientific">Saxophila tyrrhenica</name>
    <dbReference type="NCBI Taxonomy" id="1690608"/>
    <lineage>
        <taxon>Eukaryota</taxon>
        <taxon>Fungi</taxon>
        <taxon>Dikarya</taxon>
        <taxon>Ascomycota</taxon>
        <taxon>Pezizomycotina</taxon>
        <taxon>Dothideomycetes</taxon>
        <taxon>Dothideomycetidae</taxon>
        <taxon>Mycosphaerellales</taxon>
        <taxon>Extremaceae</taxon>
        <taxon>Saxophila</taxon>
    </lineage>
</organism>
<keyword evidence="6" id="KW-0834">Unfolded protein response</keyword>
<evidence type="ECO:0000256" key="7">
    <source>
        <dbReference type="ARBA" id="ARBA00023242"/>
    </source>
</evidence>
<feature type="compositionally biased region" description="Basic and acidic residues" evidence="8">
    <location>
        <begin position="88"/>
        <end position="98"/>
    </location>
</feature>